<keyword evidence="7" id="KW-0482">Metalloprotease</keyword>
<dbReference type="InterPro" id="IPR024079">
    <property type="entry name" value="MetalloPept_cat_dom_sf"/>
</dbReference>
<evidence type="ECO:0000259" key="9">
    <source>
        <dbReference type="Pfam" id="PF01431"/>
    </source>
</evidence>
<feature type="signal peptide" evidence="8">
    <location>
        <begin position="1"/>
        <end position="19"/>
    </location>
</feature>
<dbReference type="PROSITE" id="PS51885">
    <property type="entry name" value="NEPRILYSIN"/>
    <property type="match status" value="1"/>
</dbReference>
<evidence type="ECO:0000256" key="3">
    <source>
        <dbReference type="ARBA" id="ARBA00022670"/>
    </source>
</evidence>
<dbReference type="InterPro" id="IPR008753">
    <property type="entry name" value="Peptidase_M13_N"/>
</dbReference>
<keyword evidence="12" id="KW-1185">Reference proteome</keyword>
<dbReference type="Pfam" id="PF01431">
    <property type="entry name" value="Peptidase_M13"/>
    <property type="match status" value="1"/>
</dbReference>
<dbReference type="Gene3D" id="1.10.1380.10">
    <property type="entry name" value="Neutral endopeptidase , domain2"/>
    <property type="match status" value="1"/>
</dbReference>
<accession>A0A4U3L3W7</accession>
<dbReference type="PROSITE" id="PS51257">
    <property type="entry name" value="PROKAR_LIPOPROTEIN"/>
    <property type="match status" value="1"/>
</dbReference>
<dbReference type="PRINTS" id="PR00786">
    <property type="entry name" value="NEPRILYSIN"/>
</dbReference>
<dbReference type="InterPro" id="IPR018497">
    <property type="entry name" value="Peptidase_M13_C"/>
</dbReference>
<keyword evidence="6" id="KW-0862">Zinc</keyword>
<evidence type="ECO:0000256" key="7">
    <source>
        <dbReference type="ARBA" id="ARBA00023049"/>
    </source>
</evidence>
<dbReference type="AlphaFoldDB" id="A0A4U3L3W7"/>
<name>A0A4U3L3W7_9BACT</name>
<reference evidence="11 12" key="1">
    <citation type="submission" date="2019-05" db="EMBL/GenBank/DDBJ databases">
        <title>Panacibacter sp. strain 17mud1-8 Genome sequencing and assembly.</title>
        <authorList>
            <person name="Chhetri G."/>
        </authorList>
    </citation>
    <scope>NUCLEOTIDE SEQUENCE [LARGE SCALE GENOMIC DNA]</scope>
    <source>
        <strain evidence="11 12">17mud1-8</strain>
    </source>
</reference>
<dbReference type="SUPFAM" id="SSF55486">
    <property type="entry name" value="Metalloproteases ('zincins'), catalytic domain"/>
    <property type="match status" value="1"/>
</dbReference>
<gene>
    <name evidence="11" type="ORF">FC093_06720</name>
</gene>
<dbReference type="EMBL" id="SZQL01000004">
    <property type="protein sequence ID" value="TKK69775.1"/>
    <property type="molecule type" value="Genomic_DNA"/>
</dbReference>
<comment type="cofactor">
    <cofactor evidence="1">
        <name>Zn(2+)</name>
        <dbReference type="ChEBI" id="CHEBI:29105"/>
    </cofactor>
</comment>
<keyword evidence="3" id="KW-0645">Protease</keyword>
<dbReference type="Proteomes" id="UP000305848">
    <property type="component" value="Unassembled WGS sequence"/>
</dbReference>
<feature type="domain" description="Peptidase M13 C-terminal" evidence="9">
    <location>
        <begin position="479"/>
        <end position="679"/>
    </location>
</feature>
<dbReference type="CDD" id="cd08662">
    <property type="entry name" value="M13"/>
    <property type="match status" value="1"/>
</dbReference>
<dbReference type="PANTHER" id="PTHR11733">
    <property type="entry name" value="ZINC METALLOPROTEASE FAMILY M13 NEPRILYSIN-RELATED"/>
    <property type="match status" value="1"/>
</dbReference>
<evidence type="ECO:0000256" key="5">
    <source>
        <dbReference type="ARBA" id="ARBA00022801"/>
    </source>
</evidence>
<dbReference type="InterPro" id="IPR000718">
    <property type="entry name" value="Peptidase_M13"/>
</dbReference>
<comment type="similarity">
    <text evidence="2">Belongs to the peptidase M13 family.</text>
</comment>
<dbReference type="GO" id="GO:0046872">
    <property type="term" value="F:metal ion binding"/>
    <property type="evidence" value="ECO:0007669"/>
    <property type="project" value="UniProtKB-KW"/>
</dbReference>
<dbReference type="OrthoDB" id="9775677at2"/>
<organism evidence="11 12">
    <name type="scientific">Ilyomonas limi</name>
    <dbReference type="NCBI Taxonomy" id="2575867"/>
    <lineage>
        <taxon>Bacteria</taxon>
        <taxon>Pseudomonadati</taxon>
        <taxon>Bacteroidota</taxon>
        <taxon>Chitinophagia</taxon>
        <taxon>Chitinophagales</taxon>
        <taxon>Chitinophagaceae</taxon>
        <taxon>Ilyomonas</taxon>
    </lineage>
</organism>
<evidence type="ECO:0000256" key="4">
    <source>
        <dbReference type="ARBA" id="ARBA00022723"/>
    </source>
</evidence>
<evidence type="ECO:0000259" key="10">
    <source>
        <dbReference type="Pfam" id="PF05649"/>
    </source>
</evidence>
<dbReference type="GO" id="GO:0004222">
    <property type="term" value="F:metalloendopeptidase activity"/>
    <property type="evidence" value="ECO:0007669"/>
    <property type="project" value="InterPro"/>
</dbReference>
<proteinExistence type="inferred from homology"/>
<dbReference type="InterPro" id="IPR042089">
    <property type="entry name" value="Peptidase_M13_dom_2"/>
</dbReference>
<dbReference type="Gene3D" id="3.40.390.10">
    <property type="entry name" value="Collagenase (Catalytic Domain)"/>
    <property type="match status" value="1"/>
</dbReference>
<evidence type="ECO:0000256" key="2">
    <source>
        <dbReference type="ARBA" id="ARBA00007357"/>
    </source>
</evidence>
<evidence type="ECO:0000256" key="8">
    <source>
        <dbReference type="SAM" id="SignalP"/>
    </source>
</evidence>
<evidence type="ECO:0000313" key="11">
    <source>
        <dbReference type="EMBL" id="TKK69775.1"/>
    </source>
</evidence>
<dbReference type="GO" id="GO:0016485">
    <property type="term" value="P:protein processing"/>
    <property type="evidence" value="ECO:0007669"/>
    <property type="project" value="TreeGrafter"/>
</dbReference>
<feature type="domain" description="Peptidase M13 N-terminal" evidence="10">
    <location>
        <begin position="50"/>
        <end position="427"/>
    </location>
</feature>
<evidence type="ECO:0000256" key="6">
    <source>
        <dbReference type="ARBA" id="ARBA00022833"/>
    </source>
</evidence>
<feature type="chain" id="PRO_5020813868" evidence="8">
    <location>
        <begin position="20"/>
        <end position="683"/>
    </location>
</feature>
<dbReference type="PANTHER" id="PTHR11733:SF167">
    <property type="entry name" value="FI17812P1-RELATED"/>
    <property type="match status" value="1"/>
</dbReference>
<keyword evidence="4" id="KW-0479">Metal-binding</keyword>
<keyword evidence="8" id="KW-0732">Signal</keyword>
<keyword evidence="5" id="KW-0378">Hydrolase</keyword>
<dbReference type="RefSeq" id="WP_137260996.1">
    <property type="nucleotide sequence ID" value="NZ_SZQL01000004.1"/>
</dbReference>
<sequence length="683" mass="77195">MIKTIFLFSSIMATVFLCACNNNNSNATTGADTTRKPFIETANMDSSVKPGDNFYLFVNGKWIQHAEIPGTQTSAGAFTDLYNHTRDNLKTLLEDAAKNNADKGTNEQLVGDFYASGMDSATIEKRGYEPVKPYLQKAASLTDAGSIMQLEAGMHKDGFAYIIGMGVGPDEKNSRMNIVGLVQTGLGLPDRDYYFKTDAPTTAIQNAYKSYMQKMFTLLGDDSATAAKKVAAVYALEKNIAQSHRTNVELRDPESNYNKTAIADLANKEPNIGWHTFLNSLGVNVDSVDVGQPAYYAKLNDLLKSTPIDTWKAYYQFHLADDAAPYLSSDFVNARFQYTKILSGQQQMKPRWERMYMVTDQELGEALGHLYVDKYFTADAKKRMQDLIDNLQKSFENRIHGLDWMSDSTKPIAIDKMHTFLKKVGFPDKWRDYSKVNVNRSTFFENIISANQNNYAYEMNKVGKPVDRTEWGMTPPTINAYYNPTFNEIVFPAGILQFPFFDPNADDAINYGGIGMVIGHEMTHAFDDEGSQYDKEGNLKNWWNATDKQKFQVKAKQVIALYNNFTILDTVHVNGALTTGENMADIGGLAIAYDAFKMTEEGQDTIKIDGFTPDQRFFISFAQIWRSKIKDESARLRINTDPHSPPMYRVNGPLMNFTPFYQAFNVQPDDKMYKPEDQRIKIW</sequence>
<protein>
    <submittedName>
        <fullName evidence="11">M13 family metallopeptidase</fullName>
    </submittedName>
</protein>
<evidence type="ECO:0000256" key="1">
    <source>
        <dbReference type="ARBA" id="ARBA00001947"/>
    </source>
</evidence>
<comment type="caution">
    <text evidence="11">The sequence shown here is derived from an EMBL/GenBank/DDBJ whole genome shotgun (WGS) entry which is preliminary data.</text>
</comment>
<dbReference type="Pfam" id="PF05649">
    <property type="entry name" value="Peptidase_M13_N"/>
    <property type="match status" value="1"/>
</dbReference>
<evidence type="ECO:0000313" key="12">
    <source>
        <dbReference type="Proteomes" id="UP000305848"/>
    </source>
</evidence>
<dbReference type="GO" id="GO:0005886">
    <property type="term" value="C:plasma membrane"/>
    <property type="evidence" value="ECO:0007669"/>
    <property type="project" value="TreeGrafter"/>
</dbReference>